<dbReference type="KEGG" id="metu:GNH96_13615"/>
<dbReference type="PANTHER" id="PTHR43736:SF1">
    <property type="entry name" value="DIHYDRONEOPTERIN TRIPHOSPHATE DIPHOSPHATASE"/>
    <property type="match status" value="1"/>
</dbReference>
<dbReference type="PRINTS" id="PR00502">
    <property type="entry name" value="NUDIXFAMILY"/>
</dbReference>
<evidence type="ECO:0000313" key="6">
    <source>
        <dbReference type="EMBL" id="QJD30897.1"/>
    </source>
</evidence>
<dbReference type="InterPro" id="IPR000086">
    <property type="entry name" value="NUDIX_hydrolase_dom"/>
</dbReference>
<dbReference type="CDD" id="cd18873">
    <property type="entry name" value="NUDIX_NadM_like"/>
    <property type="match status" value="1"/>
</dbReference>
<dbReference type="PROSITE" id="PS00893">
    <property type="entry name" value="NUDIX_BOX"/>
    <property type="match status" value="1"/>
</dbReference>
<organism evidence="6 7">
    <name type="scientific">Methylococcus geothermalis</name>
    <dbReference type="NCBI Taxonomy" id="2681310"/>
    <lineage>
        <taxon>Bacteria</taxon>
        <taxon>Pseudomonadati</taxon>
        <taxon>Pseudomonadota</taxon>
        <taxon>Gammaproteobacteria</taxon>
        <taxon>Methylococcales</taxon>
        <taxon>Methylococcaceae</taxon>
        <taxon>Methylococcus</taxon>
    </lineage>
</organism>
<comment type="similarity">
    <text evidence="3">Belongs to the Nudix hydrolase family.</text>
</comment>
<dbReference type="InterPro" id="IPR020476">
    <property type="entry name" value="Nudix_hydrolase"/>
</dbReference>
<gene>
    <name evidence="6" type="ORF">GNH96_13615</name>
</gene>
<evidence type="ECO:0000256" key="2">
    <source>
        <dbReference type="ARBA" id="ARBA00022801"/>
    </source>
</evidence>
<keyword evidence="2 3" id="KW-0378">Hydrolase</keyword>
<dbReference type="Proteomes" id="UP000503004">
    <property type="component" value="Chromosome"/>
</dbReference>
<dbReference type="SUPFAM" id="SSF55811">
    <property type="entry name" value="Nudix"/>
    <property type="match status" value="1"/>
</dbReference>
<dbReference type="PANTHER" id="PTHR43736">
    <property type="entry name" value="ADP-RIBOSE PYROPHOSPHATASE"/>
    <property type="match status" value="1"/>
</dbReference>
<evidence type="ECO:0000256" key="3">
    <source>
        <dbReference type="RuleBase" id="RU003476"/>
    </source>
</evidence>
<sequence length="159" mass="17278">MPRPETPSLAADTIIELTDRPGRPIVLIERRFPPLGWAIPGGFVDVGEMVERAAIREALEETGLAVRLTALLGLYSDPARDPRGHTVTAVYVAEAIGNPQAADDAKTCRIVGLDELPSPLVFDHAQVLADYRRFREQGRPAPLRVDRSEPPGGIKAPAR</sequence>
<keyword evidence="7" id="KW-1185">Reference proteome</keyword>
<feature type="region of interest" description="Disordered" evidence="4">
    <location>
        <begin position="139"/>
        <end position="159"/>
    </location>
</feature>
<evidence type="ECO:0000256" key="4">
    <source>
        <dbReference type="SAM" id="MobiDB-lite"/>
    </source>
</evidence>
<feature type="domain" description="Nudix hydrolase" evidence="5">
    <location>
        <begin position="7"/>
        <end position="136"/>
    </location>
</feature>
<name>A0A858QAH2_9GAMM</name>
<evidence type="ECO:0000313" key="7">
    <source>
        <dbReference type="Proteomes" id="UP000503004"/>
    </source>
</evidence>
<accession>A0A858QAH2</accession>
<evidence type="ECO:0000256" key="1">
    <source>
        <dbReference type="ARBA" id="ARBA00001946"/>
    </source>
</evidence>
<feature type="compositionally biased region" description="Basic and acidic residues" evidence="4">
    <location>
        <begin position="139"/>
        <end position="149"/>
    </location>
</feature>
<dbReference type="EMBL" id="CP046565">
    <property type="protein sequence ID" value="QJD30897.1"/>
    <property type="molecule type" value="Genomic_DNA"/>
</dbReference>
<protein>
    <submittedName>
        <fullName evidence="6">NUDIX domain-containing protein</fullName>
    </submittedName>
</protein>
<dbReference type="AlphaFoldDB" id="A0A858QAH2"/>
<dbReference type="GO" id="GO:0016787">
    <property type="term" value="F:hydrolase activity"/>
    <property type="evidence" value="ECO:0007669"/>
    <property type="project" value="UniProtKB-KW"/>
</dbReference>
<comment type="cofactor">
    <cofactor evidence="1">
        <name>Mg(2+)</name>
        <dbReference type="ChEBI" id="CHEBI:18420"/>
    </cofactor>
</comment>
<dbReference type="Pfam" id="PF00293">
    <property type="entry name" value="NUDIX"/>
    <property type="match status" value="1"/>
</dbReference>
<dbReference type="InterPro" id="IPR015797">
    <property type="entry name" value="NUDIX_hydrolase-like_dom_sf"/>
</dbReference>
<reference evidence="7" key="1">
    <citation type="submission" date="2019-12" db="EMBL/GenBank/DDBJ databases">
        <authorList>
            <person name="Awala S.I."/>
            <person name="Rhee S.K."/>
        </authorList>
    </citation>
    <scope>NUCLEOTIDE SEQUENCE [LARGE SCALE GENOMIC DNA]</scope>
    <source>
        <strain evidence="7">IM1</strain>
    </source>
</reference>
<dbReference type="PROSITE" id="PS51462">
    <property type="entry name" value="NUDIX"/>
    <property type="match status" value="1"/>
</dbReference>
<dbReference type="InterPro" id="IPR020084">
    <property type="entry name" value="NUDIX_hydrolase_CS"/>
</dbReference>
<evidence type="ECO:0000259" key="5">
    <source>
        <dbReference type="PROSITE" id="PS51462"/>
    </source>
</evidence>
<dbReference type="RefSeq" id="WP_169604174.1">
    <property type="nucleotide sequence ID" value="NZ_CP046565.1"/>
</dbReference>
<proteinExistence type="inferred from homology"/>
<dbReference type="Gene3D" id="3.90.79.10">
    <property type="entry name" value="Nucleoside Triphosphate Pyrophosphohydrolase"/>
    <property type="match status" value="1"/>
</dbReference>